<evidence type="ECO:0000256" key="1">
    <source>
        <dbReference type="SAM" id="MobiDB-lite"/>
    </source>
</evidence>
<organism evidence="2 3">
    <name type="scientific">Nepenthes gracilis</name>
    <name type="common">Slender pitcher plant</name>
    <dbReference type="NCBI Taxonomy" id="150966"/>
    <lineage>
        <taxon>Eukaryota</taxon>
        <taxon>Viridiplantae</taxon>
        <taxon>Streptophyta</taxon>
        <taxon>Embryophyta</taxon>
        <taxon>Tracheophyta</taxon>
        <taxon>Spermatophyta</taxon>
        <taxon>Magnoliopsida</taxon>
        <taxon>eudicotyledons</taxon>
        <taxon>Gunneridae</taxon>
        <taxon>Pentapetalae</taxon>
        <taxon>Caryophyllales</taxon>
        <taxon>Nepenthaceae</taxon>
        <taxon>Nepenthes</taxon>
    </lineage>
</organism>
<comment type="caution">
    <text evidence="2">The sequence shown here is derived from an EMBL/GenBank/DDBJ whole genome shotgun (WGS) entry which is preliminary data.</text>
</comment>
<accession>A0AAD3SPG5</accession>
<evidence type="ECO:0000313" key="2">
    <source>
        <dbReference type="EMBL" id="GMH15620.1"/>
    </source>
</evidence>
<proteinExistence type="predicted"/>
<feature type="region of interest" description="Disordered" evidence="1">
    <location>
        <begin position="68"/>
        <end position="101"/>
    </location>
</feature>
<reference evidence="2" key="1">
    <citation type="submission" date="2023-05" db="EMBL/GenBank/DDBJ databases">
        <title>Nepenthes gracilis genome sequencing.</title>
        <authorList>
            <person name="Fukushima K."/>
        </authorList>
    </citation>
    <scope>NUCLEOTIDE SEQUENCE</scope>
    <source>
        <strain evidence="2">SING2019-196</strain>
    </source>
</reference>
<feature type="compositionally biased region" description="Basic and acidic residues" evidence="1">
    <location>
        <begin position="68"/>
        <end position="77"/>
    </location>
</feature>
<dbReference type="AlphaFoldDB" id="A0AAD3SPG5"/>
<dbReference type="Proteomes" id="UP001279734">
    <property type="component" value="Unassembled WGS sequence"/>
</dbReference>
<protein>
    <submittedName>
        <fullName evidence="2">Uncharacterized protein</fullName>
    </submittedName>
</protein>
<evidence type="ECO:0000313" key="3">
    <source>
        <dbReference type="Proteomes" id="UP001279734"/>
    </source>
</evidence>
<keyword evidence="3" id="KW-1185">Reference proteome</keyword>
<name>A0AAD3SPG5_NEPGR</name>
<gene>
    <name evidence="2" type="ORF">Nepgr_017461</name>
</gene>
<sequence length="101" mass="11481">MEATERTFPYPPPSYIQVTKGSRITSIRIQVIQIGSTDNITKRIYKEAQILLQRRKTASTYQIHANRTRGEYEEARKPTSAAFQDKSGLRTIPKIDAKPAS</sequence>
<dbReference type="EMBL" id="BSYO01000015">
    <property type="protein sequence ID" value="GMH15620.1"/>
    <property type="molecule type" value="Genomic_DNA"/>
</dbReference>